<name>A0A9P6H1C7_9MICR</name>
<gene>
    <name evidence="2" type="ORF">NGRA_1666</name>
</gene>
<organism evidence="2 3">
    <name type="scientific">Nosema granulosis</name>
    <dbReference type="NCBI Taxonomy" id="83296"/>
    <lineage>
        <taxon>Eukaryota</taxon>
        <taxon>Fungi</taxon>
        <taxon>Fungi incertae sedis</taxon>
        <taxon>Microsporidia</taxon>
        <taxon>Nosematidae</taxon>
        <taxon>Nosema</taxon>
    </lineage>
</organism>
<dbReference type="EMBL" id="SBJO01000120">
    <property type="protein sequence ID" value="KAF9762919.1"/>
    <property type="molecule type" value="Genomic_DNA"/>
</dbReference>
<sequence>MKLFFILILFIAVIAIFVIVTKTGNDNNTQKDKIFLNTNTTSIQNEKKLSLSIKEVNNTEIVMNSNINLKDTTINPKIPAENLADNKIIESKVPNNVIEPKEDVSMFENFYKIDVKTKSIQNGEVQSKLLNLKTHESNGNMSNDLLETDFIQMNINKKVTEILNLSKNKASEGMKTNNTIFVDERVQNHNLNSPAIKNSSLELFEKTFYNMFTKVCESKGVLFFVKIKLRKYDCLFAFKGFNVPVDLIQVKKDEESLLRYFEKKNWEKTTTIDCEKYYYFIESLTPIKEFIYLMRLKASNYLNNFYHKNHLPLISLFNDREVLKGTKNEDNDLAKIYLSCLILIIERFEIYGILKSKAVLDDIKAILSGEKKLVKDEQVLRRSKLFFEFAFKEKDLPGFKKTAKYYELKKFIYEDKYLATSNNMSVSFKKYIHDIPFNMVDHIFDSLYVILKL</sequence>
<accession>A0A9P6H1C7</accession>
<evidence type="ECO:0000313" key="3">
    <source>
        <dbReference type="Proteomes" id="UP000740883"/>
    </source>
</evidence>
<dbReference type="Proteomes" id="UP000740883">
    <property type="component" value="Unassembled WGS sequence"/>
</dbReference>
<comment type="caution">
    <text evidence="2">The sequence shown here is derived from an EMBL/GenBank/DDBJ whole genome shotgun (WGS) entry which is preliminary data.</text>
</comment>
<feature type="chain" id="PRO_5040473201" evidence="1">
    <location>
        <begin position="24"/>
        <end position="453"/>
    </location>
</feature>
<protein>
    <submittedName>
        <fullName evidence="2">Uncharacterized protein</fullName>
    </submittedName>
</protein>
<evidence type="ECO:0000256" key="1">
    <source>
        <dbReference type="SAM" id="SignalP"/>
    </source>
</evidence>
<keyword evidence="3" id="KW-1185">Reference proteome</keyword>
<reference evidence="2 3" key="1">
    <citation type="journal article" date="2020" name="Genome Biol. Evol.">
        <title>Comparative genomics of strictly vertically transmitted, feminizing microsporidia endosymbionts of amphipod crustaceans.</title>
        <authorList>
            <person name="Cormier A."/>
            <person name="Chebbi M.A."/>
            <person name="Giraud I."/>
            <person name="Wattier R."/>
            <person name="Teixeira M."/>
            <person name="Gilbert C."/>
            <person name="Rigaud T."/>
            <person name="Cordaux R."/>
        </authorList>
    </citation>
    <scope>NUCLEOTIDE SEQUENCE [LARGE SCALE GENOMIC DNA]</scope>
    <source>
        <strain evidence="2 3">Ou3-Ou53</strain>
    </source>
</reference>
<proteinExistence type="predicted"/>
<dbReference type="AlphaFoldDB" id="A0A9P6H1C7"/>
<evidence type="ECO:0000313" key="2">
    <source>
        <dbReference type="EMBL" id="KAF9762919.1"/>
    </source>
</evidence>
<feature type="signal peptide" evidence="1">
    <location>
        <begin position="1"/>
        <end position="23"/>
    </location>
</feature>
<keyword evidence="1" id="KW-0732">Signal</keyword>